<feature type="compositionally biased region" description="Basic and acidic residues" evidence="1">
    <location>
        <begin position="9"/>
        <end position="35"/>
    </location>
</feature>
<proteinExistence type="predicted"/>
<evidence type="ECO:0000313" key="3">
    <source>
        <dbReference type="Proteomes" id="UP000053766"/>
    </source>
</evidence>
<feature type="compositionally biased region" description="Polar residues" evidence="1">
    <location>
        <begin position="39"/>
        <end position="49"/>
    </location>
</feature>
<evidence type="ECO:0000256" key="1">
    <source>
        <dbReference type="SAM" id="MobiDB-lite"/>
    </source>
</evidence>
<organism evidence="2 3">
    <name type="scientific">Dictyocaulus viviparus</name>
    <name type="common">Bovine lungworm</name>
    <dbReference type="NCBI Taxonomy" id="29172"/>
    <lineage>
        <taxon>Eukaryota</taxon>
        <taxon>Metazoa</taxon>
        <taxon>Ecdysozoa</taxon>
        <taxon>Nematoda</taxon>
        <taxon>Chromadorea</taxon>
        <taxon>Rhabditida</taxon>
        <taxon>Rhabditina</taxon>
        <taxon>Rhabditomorpha</taxon>
        <taxon>Strongyloidea</taxon>
        <taxon>Metastrongylidae</taxon>
        <taxon>Dictyocaulus</taxon>
    </lineage>
</organism>
<evidence type="ECO:0000313" key="2">
    <source>
        <dbReference type="EMBL" id="KJH49793.1"/>
    </source>
</evidence>
<reference evidence="2 3" key="1">
    <citation type="submission" date="2013-11" db="EMBL/GenBank/DDBJ databases">
        <title>Draft genome of the bovine lungworm Dictyocaulus viviparus.</title>
        <authorList>
            <person name="Mitreva M."/>
        </authorList>
    </citation>
    <scope>NUCLEOTIDE SEQUENCE [LARGE SCALE GENOMIC DNA]</scope>
    <source>
        <strain evidence="2 3">HannoverDv2000</strain>
    </source>
</reference>
<sequence length="192" mass="21155">MKTPSTSTSKERKFSSRSMSLEKHSNVEAHEEHQPNLHARSNSPRTKVNRQNDLRKNSSKKKVDLETGRLERQATLTIVDKVNVEYPTSIDSSPIKTTDKPKSVVKPMLKDPTLASSVQKSTIRTTPARITKEMKSSVAAKSSIPKSINSAPKKSIPSVRASTRVTVSSTESKTKSGRSSKQNEKPTNSIQA</sequence>
<dbReference type="Proteomes" id="UP000053766">
    <property type="component" value="Unassembled WGS sequence"/>
</dbReference>
<feature type="compositionally biased region" description="Polar residues" evidence="1">
    <location>
        <begin position="114"/>
        <end position="125"/>
    </location>
</feature>
<accession>A0A0D8XYT4</accession>
<feature type="region of interest" description="Disordered" evidence="1">
    <location>
        <begin position="110"/>
        <end position="192"/>
    </location>
</feature>
<feature type="compositionally biased region" description="Low complexity" evidence="1">
    <location>
        <begin position="158"/>
        <end position="171"/>
    </location>
</feature>
<dbReference type="OrthoDB" id="10652110at2759"/>
<dbReference type="EMBL" id="KN716223">
    <property type="protein sequence ID" value="KJH49793.1"/>
    <property type="molecule type" value="Genomic_DNA"/>
</dbReference>
<reference evidence="3" key="2">
    <citation type="journal article" date="2016" name="Sci. Rep.">
        <title>Dictyocaulus viviparus genome, variome and transcriptome elucidate lungworm biology and support future intervention.</title>
        <authorList>
            <person name="McNulty S.N."/>
            <person name="Strube C."/>
            <person name="Rosa B.A."/>
            <person name="Martin J.C."/>
            <person name="Tyagi R."/>
            <person name="Choi Y.J."/>
            <person name="Wang Q."/>
            <person name="Hallsworth Pepin K."/>
            <person name="Zhang X."/>
            <person name="Ozersky P."/>
            <person name="Wilson R.K."/>
            <person name="Sternberg P.W."/>
            <person name="Gasser R.B."/>
            <person name="Mitreva M."/>
        </authorList>
    </citation>
    <scope>NUCLEOTIDE SEQUENCE [LARGE SCALE GENOMIC DNA]</scope>
    <source>
        <strain evidence="3">HannoverDv2000</strain>
    </source>
</reference>
<feature type="compositionally biased region" description="Polar residues" evidence="1">
    <location>
        <begin position="177"/>
        <end position="192"/>
    </location>
</feature>
<name>A0A0D8XYT4_DICVI</name>
<feature type="compositionally biased region" description="Basic and acidic residues" evidence="1">
    <location>
        <begin position="50"/>
        <end position="68"/>
    </location>
</feature>
<protein>
    <submittedName>
        <fullName evidence="2">Uncharacterized protein</fullName>
    </submittedName>
</protein>
<gene>
    <name evidence="2" type="ORF">DICVIV_04046</name>
</gene>
<keyword evidence="3" id="KW-1185">Reference proteome</keyword>
<feature type="region of interest" description="Disordered" evidence="1">
    <location>
        <begin position="1"/>
        <end position="68"/>
    </location>
</feature>
<dbReference type="AlphaFoldDB" id="A0A0D8XYT4"/>